<dbReference type="Gene3D" id="3.90.550.10">
    <property type="entry name" value="Spore Coat Polysaccharide Biosynthesis Protein SpsA, Chain A"/>
    <property type="match status" value="1"/>
</dbReference>
<dbReference type="PANTHER" id="PTHR22916">
    <property type="entry name" value="GLYCOSYLTRANSFERASE"/>
    <property type="match status" value="1"/>
</dbReference>
<reference evidence="3 4" key="1">
    <citation type="submission" date="2021-03" db="EMBL/GenBank/DDBJ databases">
        <title>Antimicrobial resistance genes in bacteria isolated from Japanese honey, and their potential for conferring macrolide and lincosamide resistance in the American foulbrood pathogen Paenibacillus larvae.</title>
        <authorList>
            <person name="Okamoto M."/>
            <person name="Kumagai M."/>
            <person name="Kanamori H."/>
            <person name="Takamatsu D."/>
        </authorList>
    </citation>
    <scope>NUCLEOTIDE SEQUENCE [LARGE SCALE GENOMIC DNA]</scope>
    <source>
        <strain evidence="3 4">J42TS3</strain>
    </source>
</reference>
<comment type="caution">
    <text evidence="3">The sequence shown here is derived from an EMBL/GenBank/DDBJ whole genome shotgun (WGS) entry which is preliminary data.</text>
</comment>
<dbReference type="EMBL" id="BOSL01000001">
    <property type="protein sequence ID" value="GIP51615.1"/>
    <property type="molecule type" value="Genomic_DNA"/>
</dbReference>
<feature type="domain" description="Glycosyltransferase 2-like" evidence="2">
    <location>
        <begin position="5"/>
        <end position="128"/>
    </location>
</feature>
<dbReference type="SUPFAM" id="SSF53448">
    <property type="entry name" value="Nucleotide-diphospho-sugar transferases"/>
    <property type="match status" value="1"/>
</dbReference>
<dbReference type="InterPro" id="IPR001173">
    <property type="entry name" value="Glyco_trans_2-like"/>
</dbReference>
<dbReference type="Proteomes" id="UP000679992">
    <property type="component" value="Unassembled WGS sequence"/>
</dbReference>
<evidence type="ECO:0000313" key="4">
    <source>
        <dbReference type="Proteomes" id="UP000679992"/>
    </source>
</evidence>
<accession>A0ABQ4M6J0</accession>
<protein>
    <recommendedName>
        <fullName evidence="2">Glycosyltransferase 2-like domain-containing protein</fullName>
    </recommendedName>
</protein>
<name>A0ABQ4M6J0_9BACL</name>
<organism evidence="3 4">
    <name type="scientific">Paenibacillus vini</name>
    <dbReference type="NCBI Taxonomy" id="1476024"/>
    <lineage>
        <taxon>Bacteria</taxon>
        <taxon>Bacillati</taxon>
        <taxon>Bacillota</taxon>
        <taxon>Bacilli</taxon>
        <taxon>Bacillales</taxon>
        <taxon>Paenibacillaceae</taxon>
        <taxon>Paenibacillus</taxon>
    </lineage>
</organism>
<dbReference type="RefSeq" id="WP_213653740.1">
    <property type="nucleotide sequence ID" value="NZ_BOSL01000001.1"/>
</dbReference>
<dbReference type="PANTHER" id="PTHR22916:SF3">
    <property type="entry name" value="UDP-GLCNAC:BETAGAL BETA-1,3-N-ACETYLGLUCOSAMINYLTRANSFERASE-LIKE PROTEIN 1"/>
    <property type="match status" value="1"/>
</dbReference>
<comment type="similarity">
    <text evidence="1">Belongs to the glycosyltransferase 2 family.</text>
</comment>
<evidence type="ECO:0000256" key="1">
    <source>
        <dbReference type="ARBA" id="ARBA00006739"/>
    </source>
</evidence>
<sequence length="435" mass="49909">MPLLSIIIPVYNVQNYLDECLLSIISQDFKDYEIILINNASQDNSGVICDKYALKYPHIKVIHLEVNALPGGARNVGLKYATGEYIHFCDSDDYYLTKSLSKIADTLISFSPSVLMGQFICKPEKGAFFTNDVPLSQEMFKQCNADQIVQYLLSIPNLLATPWRVILKRNFLVSQNLYFIEGYFAEDEEWIPRVLCSADSFALCSEPFYCYRPRSNGSYTSTKTYLHTRSHLVVAMNLLKFLFEKKYQGTRKEFICTRIKYLLGLFATRCDTFNENEMCELASIIESNKDIFFNYSELSQSNNLFDFVNLYGSYMGLNTYCKHVLNSTLELVQEKQEAQDIYVFPTGYSGEGTARMLKSSGYNIKGFLDNSPVKNGCLVDDLPVNYPTILKSYPSDRLRQTFVIVSIQREDTALLLMNQLRELGLSNTQFVTRFY</sequence>
<dbReference type="InterPro" id="IPR029044">
    <property type="entry name" value="Nucleotide-diphossugar_trans"/>
</dbReference>
<proteinExistence type="inferred from homology"/>
<evidence type="ECO:0000259" key="2">
    <source>
        <dbReference type="Pfam" id="PF00535"/>
    </source>
</evidence>
<dbReference type="Pfam" id="PF00535">
    <property type="entry name" value="Glycos_transf_2"/>
    <property type="match status" value="1"/>
</dbReference>
<dbReference type="CDD" id="cd00761">
    <property type="entry name" value="Glyco_tranf_GTA_type"/>
    <property type="match status" value="1"/>
</dbReference>
<keyword evidence="4" id="KW-1185">Reference proteome</keyword>
<gene>
    <name evidence="3" type="ORF">J42TS3_06500</name>
</gene>
<evidence type="ECO:0000313" key="3">
    <source>
        <dbReference type="EMBL" id="GIP51615.1"/>
    </source>
</evidence>